<name>A0A444F7A5_ENSVE</name>
<dbReference type="Pfam" id="PF04818">
    <property type="entry name" value="CID"/>
    <property type="match status" value="1"/>
</dbReference>
<accession>A0A444F7A5</accession>
<dbReference type="SMART" id="SM00582">
    <property type="entry name" value="RPR"/>
    <property type="match status" value="1"/>
</dbReference>
<evidence type="ECO:0000313" key="2">
    <source>
        <dbReference type="EMBL" id="RRT41445.1"/>
    </source>
</evidence>
<protein>
    <submittedName>
        <fullName evidence="2">Uncharacterized protein</fullName>
    </submittedName>
</protein>
<dbReference type="GO" id="GO:0000993">
    <property type="term" value="F:RNA polymerase II complex binding"/>
    <property type="evidence" value="ECO:0007669"/>
    <property type="project" value="TreeGrafter"/>
</dbReference>
<dbReference type="Gene3D" id="1.25.40.90">
    <property type="match status" value="1"/>
</dbReference>
<dbReference type="PANTHER" id="PTHR12460">
    <property type="entry name" value="CYCLIN-DEPENDENT KINASE INHIBITOR-RELATED PROTEIN"/>
    <property type="match status" value="1"/>
</dbReference>
<dbReference type="InterPro" id="IPR006569">
    <property type="entry name" value="CID_dom"/>
</dbReference>
<gene>
    <name evidence="2" type="ORF">B296_00037454</name>
</gene>
<dbReference type="AlphaFoldDB" id="A0A444F7A5"/>
<dbReference type="Proteomes" id="UP000287651">
    <property type="component" value="Unassembled WGS sequence"/>
</dbReference>
<proteinExistence type="predicted"/>
<evidence type="ECO:0000313" key="3">
    <source>
        <dbReference type="Proteomes" id="UP000287651"/>
    </source>
</evidence>
<feature type="non-terminal residue" evidence="2">
    <location>
        <position position="1"/>
    </location>
</feature>
<dbReference type="PROSITE" id="PS51391">
    <property type="entry name" value="CID"/>
    <property type="match status" value="1"/>
</dbReference>
<dbReference type="InterPro" id="IPR008942">
    <property type="entry name" value="ENTH_VHS"/>
</dbReference>
<organism evidence="2 3">
    <name type="scientific">Ensete ventricosum</name>
    <name type="common">Abyssinian banana</name>
    <name type="synonym">Musa ensete</name>
    <dbReference type="NCBI Taxonomy" id="4639"/>
    <lineage>
        <taxon>Eukaryota</taxon>
        <taxon>Viridiplantae</taxon>
        <taxon>Streptophyta</taxon>
        <taxon>Embryophyta</taxon>
        <taxon>Tracheophyta</taxon>
        <taxon>Spermatophyta</taxon>
        <taxon>Magnoliopsida</taxon>
        <taxon>Liliopsida</taxon>
        <taxon>Zingiberales</taxon>
        <taxon>Musaceae</taxon>
        <taxon>Ensete</taxon>
    </lineage>
</organism>
<sequence>QALSYWCIFHRNKAKQVVKTWDQQFHCSPRDKRVSFLYLANDILQNSRRTGLEFINEFWKVLPDALTDVFDNGGDFGRKTALRLVDIWEERKVFGSRGQFLKEEILGRKLENGNKYGISSNCKLVRNFCCN</sequence>
<comment type="caution">
    <text evidence="2">The sequence shown here is derived from an EMBL/GenBank/DDBJ whole genome shotgun (WGS) entry which is preliminary data.</text>
</comment>
<dbReference type="GO" id="GO:0005634">
    <property type="term" value="C:nucleus"/>
    <property type="evidence" value="ECO:0007669"/>
    <property type="project" value="UniProtKB-ARBA"/>
</dbReference>
<dbReference type="EMBL" id="AMZH03018574">
    <property type="protein sequence ID" value="RRT41445.1"/>
    <property type="molecule type" value="Genomic_DNA"/>
</dbReference>
<reference evidence="2 3" key="1">
    <citation type="journal article" date="2014" name="Agronomy (Basel)">
        <title>A Draft Genome Sequence for Ensete ventricosum, the Drought-Tolerant Tree Against Hunger.</title>
        <authorList>
            <person name="Harrison J."/>
            <person name="Moore K.A."/>
            <person name="Paszkiewicz K."/>
            <person name="Jones T."/>
            <person name="Grant M."/>
            <person name="Ambacheew D."/>
            <person name="Muzemil S."/>
            <person name="Studholme D.J."/>
        </authorList>
    </citation>
    <scope>NUCLEOTIDE SEQUENCE [LARGE SCALE GENOMIC DNA]</scope>
</reference>
<evidence type="ECO:0000256" key="1">
    <source>
        <dbReference type="ARBA" id="ARBA00022664"/>
    </source>
</evidence>
<dbReference type="SUPFAM" id="SSF48464">
    <property type="entry name" value="ENTH/VHS domain"/>
    <property type="match status" value="1"/>
</dbReference>
<dbReference type="CDD" id="cd16981">
    <property type="entry name" value="CID_RPRD_like"/>
    <property type="match status" value="1"/>
</dbReference>
<dbReference type="GO" id="GO:0031124">
    <property type="term" value="P:mRNA 3'-end processing"/>
    <property type="evidence" value="ECO:0007669"/>
    <property type="project" value="TreeGrafter"/>
</dbReference>
<keyword evidence="1" id="KW-0507">mRNA processing</keyword>
<dbReference type="PANTHER" id="PTHR12460:SF23">
    <property type="entry name" value="ACTIN CYTOSKELETON-REGULATORY COMPLEX PROTEIN PAN1"/>
    <property type="match status" value="1"/>
</dbReference>